<feature type="active site" description="Cysteine persulfide intermediate" evidence="3">
    <location>
        <position position="117"/>
    </location>
</feature>
<evidence type="ECO:0000256" key="2">
    <source>
        <dbReference type="ARBA" id="ARBA00023150"/>
    </source>
</evidence>
<name>A0A2R4CAZ9_9BURK</name>
<dbReference type="GO" id="GO:0097163">
    <property type="term" value="F:sulfur carrier activity"/>
    <property type="evidence" value="ECO:0007669"/>
    <property type="project" value="UniProtKB-UniRule"/>
</dbReference>
<reference evidence="4 5" key="1">
    <citation type="submission" date="2018-03" db="EMBL/GenBank/DDBJ databases">
        <title>Massilia armeniaca sp. nov., isolated from desert soil.</title>
        <authorList>
            <person name="Huang H."/>
            <person name="Ren M."/>
        </authorList>
    </citation>
    <scope>NUCLEOTIDE SEQUENCE [LARGE SCALE GENOMIC DNA]</scope>
    <source>
        <strain evidence="4 5">ZMN-3</strain>
    </source>
</reference>
<dbReference type="Pfam" id="PF02634">
    <property type="entry name" value="FdhD-NarQ"/>
    <property type="match status" value="1"/>
</dbReference>
<dbReference type="GO" id="GO:0006777">
    <property type="term" value="P:Mo-molybdopterin cofactor biosynthetic process"/>
    <property type="evidence" value="ECO:0007669"/>
    <property type="project" value="UniProtKB-UniRule"/>
</dbReference>
<dbReference type="PANTHER" id="PTHR30592:SF1">
    <property type="entry name" value="SULFUR CARRIER PROTEIN FDHD"/>
    <property type="match status" value="1"/>
</dbReference>
<dbReference type="PANTHER" id="PTHR30592">
    <property type="entry name" value="FORMATE DEHYDROGENASE"/>
    <property type="match status" value="1"/>
</dbReference>
<dbReference type="InterPro" id="IPR016193">
    <property type="entry name" value="Cytidine_deaminase-like"/>
</dbReference>
<dbReference type="Gene3D" id="3.10.20.10">
    <property type="match status" value="1"/>
</dbReference>
<dbReference type="PIRSF" id="PIRSF015626">
    <property type="entry name" value="FdhD"/>
    <property type="match status" value="1"/>
</dbReference>
<protein>
    <recommendedName>
        <fullName evidence="3">Sulfur carrier protein FdhD</fullName>
    </recommendedName>
</protein>
<dbReference type="Proteomes" id="UP000240505">
    <property type="component" value="Chromosome"/>
</dbReference>
<dbReference type="KEGG" id="masz:C9I28_14900"/>
<organism evidence="4 5">
    <name type="scientific">Pseudoduganella armeniaca</name>
    <dbReference type="NCBI Taxonomy" id="2072590"/>
    <lineage>
        <taxon>Bacteria</taxon>
        <taxon>Pseudomonadati</taxon>
        <taxon>Pseudomonadota</taxon>
        <taxon>Betaproteobacteria</taxon>
        <taxon>Burkholderiales</taxon>
        <taxon>Oxalobacteraceae</taxon>
        <taxon>Telluria group</taxon>
        <taxon>Pseudoduganella</taxon>
    </lineage>
</organism>
<dbReference type="EMBL" id="CP028324">
    <property type="protein sequence ID" value="AVR96817.1"/>
    <property type="molecule type" value="Genomic_DNA"/>
</dbReference>
<keyword evidence="2 3" id="KW-0501">Molybdenum cofactor biosynthesis</keyword>
<dbReference type="InterPro" id="IPR003786">
    <property type="entry name" value="FdhD"/>
</dbReference>
<gene>
    <name evidence="3" type="primary">fdhD</name>
    <name evidence="4" type="ORF">C9I28_14900</name>
</gene>
<dbReference type="OrthoDB" id="3197277at2"/>
<dbReference type="GO" id="GO:0005737">
    <property type="term" value="C:cytoplasm"/>
    <property type="evidence" value="ECO:0007669"/>
    <property type="project" value="UniProtKB-SubCell"/>
</dbReference>
<dbReference type="RefSeq" id="WP_107142166.1">
    <property type="nucleotide sequence ID" value="NZ_CP028324.1"/>
</dbReference>
<evidence type="ECO:0000256" key="3">
    <source>
        <dbReference type="HAMAP-Rule" id="MF_00187"/>
    </source>
</evidence>
<dbReference type="Gene3D" id="3.40.140.10">
    <property type="entry name" value="Cytidine Deaminase, domain 2"/>
    <property type="match status" value="1"/>
</dbReference>
<evidence type="ECO:0000313" key="4">
    <source>
        <dbReference type="EMBL" id="AVR96817.1"/>
    </source>
</evidence>
<dbReference type="AlphaFoldDB" id="A0A2R4CAZ9"/>
<dbReference type="HAMAP" id="MF_00187">
    <property type="entry name" value="FdhD"/>
    <property type="match status" value="1"/>
</dbReference>
<evidence type="ECO:0000256" key="1">
    <source>
        <dbReference type="ARBA" id="ARBA00022490"/>
    </source>
</evidence>
<feature type="binding site" evidence="3">
    <location>
        <begin position="265"/>
        <end position="270"/>
    </location>
    <ligand>
        <name>Mo-bis(molybdopterin guanine dinucleotide)</name>
        <dbReference type="ChEBI" id="CHEBI:60539"/>
    </ligand>
</feature>
<comment type="similarity">
    <text evidence="3">Belongs to the FdhD family.</text>
</comment>
<dbReference type="NCBIfam" id="TIGR00129">
    <property type="entry name" value="fdhD_narQ"/>
    <property type="match status" value="1"/>
</dbReference>
<keyword evidence="1 3" id="KW-0963">Cytoplasm</keyword>
<dbReference type="SUPFAM" id="SSF53927">
    <property type="entry name" value="Cytidine deaminase-like"/>
    <property type="match status" value="1"/>
</dbReference>
<comment type="subcellular location">
    <subcellularLocation>
        <location evidence="3">Cytoplasm</location>
    </subcellularLocation>
</comment>
<accession>A0A2R4CAZ9</accession>
<evidence type="ECO:0000313" key="5">
    <source>
        <dbReference type="Proteomes" id="UP000240505"/>
    </source>
</evidence>
<proteinExistence type="inferred from homology"/>
<keyword evidence="4" id="KW-0808">Transferase</keyword>
<comment type="function">
    <text evidence="3">Required for formate dehydrogenase (FDH) activity. Acts as a sulfur carrier protein that transfers sulfur from IscS to the molybdenum cofactor prior to its insertion into FDH.</text>
</comment>
<sequence length="284" mass="29528">MNLDARQLLPAGACSVAAQAWRGGHLAALTEVVPDEVPVALVYNGISHAVMLASPADLEDFALGFSLAERIVRHPRDIHDIEIEQDGAGIVVAMQVAAGALARLKQDRRARTGRTGCGLCGVESLRRFGDDTADVAPCRALPAPAPGAVLQPAALRRAMAQLASRQHLHHATGGTHAAGWAAPDGTLTCLREDVGRHNALDKLVGAVARSGALAEGGFAVVTSRASYEMVQKAARAGIGLLAAVSAPTALAVRLAERAGVTLAGFVRDDRYVLYSHPQRLAAAT</sequence>
<dbReference type="GO" id="GO:0016783">
    <property type="term" value="F:sulfurtransferase activity"/>
    <property type="evidence" value="ECO:0007669"/>
    <property type="project" value="InterPro"/>
</dbReference>
<keyword evidence="5" id="KW-1185">Reference proteome</keyword>